<dbReference type="GO" id="GO:0048244">
    <property type="term" value="F:phytanoyl-CoA dioxygenase activity"/>
    <property type="evidence" value="ECO:0007669"/>
    <property type="project" value="InterPro"/>
</dbReference>
<dbReference type="InterPro" id="IPR008775">
    <property type="entry name" value="Phytyl_CoA_dOase-like"/>
</dbReference>
<accession>E0XXJ3</accession>
<dbReference type="Gene3D" id="2.60.120.620">
    <property type="entry name" value="q2cbj1_9rhob like domain"/>
    <property type="match status" value="1"/>
</dbReference>
<protein>
    <submittedName>
        <fullName evidence="1">Protein involved in biosynthesis of mitomycin antibiotics/polyketide fumonisin</fullName>
    </submittedName>
</protein>
<evidence type="ECO:0000313" key="1">
    <source>
        <dbReference type="EMBL" id="ADI19134.1"/>
    </source>
</evidence>
<proteinExistence type="predicted"/>
<name>E0XXJ3_9PROT</name>
<dbReference type="SUPFAM" id="SSF51197">
    <property type="entry name" value="Clavaminate synthase-like"/>
    <property type="match status" value="1"/>
</dbReference>
<dbReference type="PANTHER" id="PTHR21308:SF8">
    <property type="entry name" value="PHYTANOYL-COA DIOXYGENASE FAMILY PROTEIN (AFU_ORTHOLOGUE AFUA_2G09620)"/>
    <property type="match status" value="1"/>
</dbReference>
<dbReference type="InterPro" id="IPR047128">
    <property type="entry name" value="PhyH"/>
</dbReference>
<sequence length="381" mass="42454">MDGYFTEKDCNIDQFLTLISEKIDPSSLKFAENLEHNIPIYRNHNVVSSLANPLTRRQLMTEWASVISELSGALVVKGAISDLQMLEQVTELFNEIVIKEKAENSGGDHFGEKGANDRVWNSLQKLCIHNPNLFSRYFSSIALAAVCEAWLGPWYQMTSQVNLVRPGGKAQTCHRDYHLGFMTPKQAENFPKHAHLLSMSLTLQGAIAHCDMPIESGPTKLLPNSQRYNAGYIATLLPSFRQIFEENYIQIPLEKGDMLFFNPALFHAAGENKSENIQRMANLLQISSPMGRSLERINRTSMVKALYPAIKELNLTGGERAAVIAAAAEGYPFPTNLDTDPPVGGLASESQAELLNRALNENMSEDDFQLALQNNNSKRLP</sequence>
<dbReference type="PANTHER" id="PTHR21308">
    <property type="entry name" value="PHYTANOYL-COA ALPHA-HYDROXYLASE"/>
    <property type="match status" value="1"/>
</dbReference>
<organism evidence="1">
    <name type="scientific">uncultured alpha proteobacterium HF0070_34E11</name>
    <dbReference type="NCBI Taxonomy" id="710807"/>
    <lineage>
        <taxon>Bacteria</taxon>
        <taxon>Pseudomonadati</taxon>
        <taxon>Pseudomonadota</taxon>
        <taxon>Alphaproteobacteria</taxon>
        <taxon>environmental samples</taxon>
    </lineage>
</organism>
<dbReference type="EMBL" id="GU474911">
    <property type="protein sequence ID" value="ADI19134.1"/>
    <property type="molecule type" value="Genomic_DNA"/>
</dbReference>
<dbReference type="GO" id="GO:0001561">
    <property type="term" value="P:fatty acid alpha-oxidation"/>
    <property type="evidence" value="ECO:0007669"/>
    <property type="project" value="InterPro"/>
</dbReference>
<dbReference type="AlphaFoldDB" id="E0XXJ3"/>
<dbReference type="Pfam" id="PF05721">
    <property type="entry name" value="PhyH"/>
    <property type="match status" value="1"/>
</dbReference>
<reference evidence="1" key="1">
    <citation type="journal article" date="2011" name="Environ. Microbiol.">
        <title>Time-series analyses of Monterey Bay coastal microbial picoplankton using a 'genome proxy' microarray.</title>
        <authorList>
            <person name="Rich V.I."/>
            <person name="Pham V.D."/>
            <person name="Eppley J."/>
            <person name="Shi Y."/>
            <person name="DeLong E.F."/>
        </authorList>
    </citation>
    <scope>NUCLEOTIDE SEQUENCE</scope>
</reference>